<accession>A0A0A8ZUY4</accession>
<sequence>MFSVSVIAIGQKKPCGKLSRLLFLLLHDSRRRPSEFLRVTHSSIL</sequence>
<reference evidence="1" key="1">
    <citation type="submission" date="2014-09" db="EMBL/GenBank/DDBJ databases">
        <authorList>
            <person name="Magalhaes I.L.F."/>
            <person name="Oliveira U."/>
            <person name="Santos F.R."/>
            <person name="Vidigal T.H.D.A."/>
            <person name="Brescovit A.D."/>
            <person name="Santos A.J."/>
        </authorList>
    </citation>
    <scope>NUCLEOTIDE SEQUENCE</scope>
    <source>
        <tissue evidence="1">Shoot tissue taken approximately 20 cm above the soil surface</tissue>
    </source>
</reference>
<evidence type="ECO:0000313" key="1">
    <source>
        <dbReference type="EMBL" id="JAD38612.1"/>
    </source>
</evidence>
<dbReference type="EMBL" id="GBRH01259283">
    <property type="protein sequence ID" value="JAD38612.1"/>
    <property type="molecule type" value="Transcribed_RNA"/>
</dbReference>
<organism evidence="1">
    <name type="scientific">Arundo donax</name>
    <name type="common">Giant reed</name>
    <name type="synonym">Donax arundinaceus</name>
    <dbReference type="NCBI Taxonomy" id="35708"/>
    <lineage>
        <taxon>Eukaryota</taxon>
        <taxon>Viridiplantae</taxon>
        <taxon>Streptophyta</taxon>
        <taxon>Embryophyta</taxon>
        <taxon>Tracheophyta</taxon>
        <taxon>Spermatophyta</taxon>
        <taxon>Magnoliopsida</taxon>
        <taxon>Liliopsida</taxon>
        <taxon>Poales</taxon>
        <taxon>Poaceae</taxon>
        <taxon>PACMAD clade</taxon>
        <taxon>Arundinoideae</taxon>
        <taxon>Arundineae</taxon>
        <taxon>Arundo</taxon>
    </lineage>
</organism>
<proteinExistence type="predicted"/>
<dbReference type="AlphaFoldDB" id="A0A0A8ZUY4"/>
<name>A0A0A8ZUY4_ARUDO</name>
<reference evidence="1" key="2">
    <citation type="journal article" date="2015" name="Data Brief">
        <title>Shoot transcriptome of the giant reed, Arundo donax.</title>
        <authorList>
            <person name="Barrero R.A."/>
            <person name="Guerrero F.D."/>
            <person name="Moolhuijzen P."/>
            <person name="Goolsby J.A."/>
            <person name="Tidwell J."/>
            <person name="Bellgard S.E."/>
            <person name="Bellgard M.I."/>
        </authorList>
    </citation>
    <scope>NUCLEOTIDE SEQUENCE</scope>
    <source>
        <tissue evidence="1">Shoot tissue taken approximately 20 cm above the soil surface</tissue>
    </source>
</reference>
<protein>
    <submittedName>
        <fullName evidence="1">Uncharacterized protein</fullName>
    </submittedName>
</protein>